<protein>
    <recommendedName>
        <fullName evidence="2">Pyrroloquinoline quinone-dependent pyranose dehydrogenase beta-propeller domain-containing protein</fullName>
    </recommendedName>
</protein>
<sequence>MFGSIQRAATAASLLLGLIGSTQASTSYCYNGLKPSYVPPVIAPGYAAQLVVSGLIKPRGMVFDSTGALLVVQAGAGIIRIEFHKPGEDESRNCLEGLGSMTQVTNLVENKNLNHGIELSSDGKTLYASSNVEVFRWAYDPAAATATDQQTVIANMSSAGHITRTLLFSRKHPDILFVSQGSSANLDPKALDPSSGISQIRAFNMTSLTPGQVYSYPSDGVRLGWGLRNSVGVAEHPATGAIYSVENSADQIHRGGADIHQDNPGEELNDHGVFDPAALFAATPENQGPNHGYPHCLSLWSTDIPDVGSMTVGSRFVYDDMKGLGGDDATCGRDYVPPRLTFAAHTAPLDIKFTTAGDAAYVSFHGSWNRDRPAGYHLAVVSWNATSGEPIEPTDSTTAAVDVLTNIDNSVCPNACFRPAGLAIDGEGRVFMTSDSTGEVYVVQRVATGLWRGVD</sequence>
<evidence type="ECO:0000313" key="3">
    <source>
        <dbReference type="EMBL" id="KAK0628841.1"/>
    </source>
</evidence>
<dbReference type="InterPro" id="IPR054539">
    <property type="entry name" value="Beta-prop_PDH"/>
</dbReference>
<dbReference type="PANTHER" id="PTHR47572">
    <property type="entry name" value="LIPOPROTEIN-RELATED"/>
    <property type="match status" value="1"/>
</dbReference>
<comment type="caution">
    <text evidence="3">The sequence shown here is derived from an EMBL/GenBank/DDBJ whole genome shotgun (WGS) entry which is preliminary data.</text>
</comment>
<dbReference type="AlphaFoldDB" id="A0AA39X827"/>
<dbReference type="EMBL" id="JAULSR010000002">
    <property type="protein sequence ID" value="KAK0628841.1"/>
    <property type="molecule type" value="Genomic_DNA"/>
</dbReference>
<feature type="chain" id="PRO_5041457956" description="Pyrroloquinoline quinone-dependent pyranose dehydrogenase beta-propeller domain-containing protein" evidence="1">
    <location>
        <begin position="25"/>
        <end position="455"/>
    </location>
</feature>
<organism evidence="3 4">
    <name type="scientific">Bombardia bombarda</name>
    <dbReference type="NCBI Taxonomy" id="252184"/>
    <lineage>
        <taxon>Eukaryota</taxon>
        <taxon>Fungi</taxon>
        <taxon>Dikarya</taxon>
        <taxon>Ascomycota</taxon>
        <taxon>Pezizomycotina</taxon>
        <taxon>Sordariomycetes</taxon>
        <taxon>Sordariomycetidae</taxon>
        <taxon>Sordariales</taxon>
        <taxon>Lasiosphaeriaceae</taxon>
        <taxon>Bombardia</taxon>
    </lineage>
</organism>
<dbReference type="InterPro" id="IPR011042">
    <property type="entry name" value="6-blade_b-propeller_TolB-like"/>
</dbReference>
<evidence type="ECO:0000259" key="2">
    <source>
        <dbReference type="Pfam" id="PF22807"/>
    </source>
</evidence>
<keyword evidence="4" id="KW-1185">Reference proteome</keyword>
<dbReference type="Pfam" id="PF22807">
    <property type="entry name" value="TrAA12"/>
    <property type="match status" value="1"/>
</dbReference>
<dbReference type="Gene3D" id="2.120.10.30">
    <property type="entry name" value="TolB, C-terminal domain"/>
    <property type="match status" value="1"/>
</dbReference>
<evidence type="ECO:0000313" key="4">
    <source>
        <dbReference type="Proteomes" id="UP001174934"/>
    </source>
</evidence>
<feature type="signal peptide" evidence="1">
    <location>
        <begin position="1"/>
        <end position="24"/>
    </location>
</feature>
<dbReference type="InterPro" id="IPR051262">
    <property type="entry name" value="SMP-30/CGR1_Lactonase"/>
</dbReference>
<feature type="domain" description="Pyrroloquinoline quinone-dependent pyranose dehydrogenase beta-propeller" evidence="2">
    <location>
        <begin position="40"/>
        <end position="445"/>
    </location>
</feature>
<dbReference type="SUPFAM" id="SSF101898">
    <property type="entry name" value="NHL repeat"/>
    <property type="match status" value="1"/>
</dbReference>
<gene>
    <name evidence="3" type="ORF">B0T17DRAFT_505462</name>
</gene>
<evidence type="ECO:0000256" key="1">
    <source>
        <dbReference type="SAM" id="SignalP"/>
    </source>
</evidence>
<name>A0AA39X827_9PEZI</name>
<proteinExistence type="predicted"/>
<keyword evidence="1" id="KW-0732">Signal</keyword>
<accession>A0AA39X827</accession>
<dbReference type="Proteomes" id="UP001174934">
    <property type="component" value="Unassembled WGS sequence"/>
</dbReference>
<reference evidence="3" key="1">
    <citation type="submission" date="2023-06" db="EMBL/GenBank/DDBJ databases">
        <title>Genome-scale phylogeny and comparative genomics of the fungal order Sordariales.</title>
        <authorList>
            <consortium name="Lawrence Berkeley National Laboratory"/>
            <person name="Hensen N."/>
            <person name="Bonometti L."/>
            <person name="Westerberg I."/>
            <person name="Brannstrom I.O."/>
            <person name="Guillou S."/>
            <person name="Cros-Aarteil S."/>
            <person name="Calhoun S."/>
            <person name="Haridas S."/>
            <person name="Kuo A."/>
            <person name="Mondo S."/>
            <person name="Pangilinan J."/>
            <person name="Riley R."/>
            <person name="LaButti K."/>
            <person name="Andreopoulos B."/>
            <person name="Lipzen A."/>
            <person name="Chen C."/>
            <person name="Yanf M."/>
            <person name="Daum C."/>
            <person name="Ng V."/>
            <person name="Clum A."/>
            <person name="Steindorff A."/>
            <person name="Ohm R."/>
            <person name="Martin F."/>
            <person name="Silar P."/>
            <person name="Natvig D."/>
            <person name="Lalanne C."/>
            <person name="Gautier V."/>
            <person name="Ament-velasquez S.L."/>
            <person name="Kruys A."/>
            <person name="Hutchinson M.I."/>
            <person name="Powell A.J."/>
            <person name="Barry K."/>
            <person name="Miller A.N."/>
            <person name="Grigoriev I.V."/>
            <person name="Debuchy R."/>
            <person name="Gladieux P."/>
            <person name="Thoren M.H."/>
            <person name="Johannesson H."/>
        </authorList>
    </citation>
    <scope>NUCLEOTIDE SEQUENCE</scope>
    <source>
        <strain evidence="3">SMH3391-2</strain>
    </source>
</reference>
<dbReference type="PANTHER" id="PTHR47572:SF4">
    <property type="entry name" value="LACTONASE DRP35"/>
    <property type="match status" value="1"/>
</dbReference>